<accession>A0A0E9RZN5</accession>
<name>A0A0E9RZN5_ANGAN</name>
<reference evidence="2" key="2">
    <citation type="journal article" date="2015" name="Fish Shellfish Immunol.">
        <title>Early steps in the European eel (Anguilla anguilla)-Vibrio vulnificus interaction in the gills: Role of the RtxA13 toxin.</title>
        <authorList>
            <person name="Callol A."/>
            <person name="Pajuelo D."/>
            <person name="Ebbesson L."/>
            <person name="Teles M."/>
            <person name="MacKenzie S."/>
            <person name="Amaro C."/>
        </authorList>
    </citation>
    <scope>NUCLEOTIDE SEQUENCE</scope>
</reference>
<feature type="region of interest" description="Disordered" evidence="1">
    <location>
        <begin position="1"/>
        <end position="21"/>
    </location>
</feature>
<evidence type="ECO:0000256" key="1">
    <source>
        <dbReference type="SAM" id="MobiDB-lite"/>
    </source>
</evidence>
<dbReference type="AlphaFoldDB" id="A0A0E9RZN5"/>
<sequence>MVPTPQCGSAPEMAKHWRALS</sequence>
<organism evidence="2">
    <name type="scientific">Anguilla anguilla</name>
    <name type="common">European freshwater eel</name>
    <name type="synonym">Muraena anguilla</name>
    <dbReference type="NCBI Taxonomy" id="7936"/>
    <lineage>
        <taxon>Eukaryota</taxon>
        <taxon>Metazoa</taxon>
        <taxon>Chordata</taxon>
        <taxon>Craniata</taxon>
        <taxon>Vertebrata</taxon>
        <taxon>Euteleostomi</taxon>
        <taxon>Actinopterygii</taxon>
        <taxon>Neopterygii</taxon>
        <taxon>Teleostei</taxon>
        <taxon>Anguilliformes</taxon>
        <taxon>Anguillidae</taxon>
        <taxon>Anguilla</taxon>
    </lineage>
</organism>
<evidence type="ECO:0000313" key="2">
    <source>
        <dbReference type="EMBL" id="JAH34357.1"/>
    </source>
</evidence>
<protein>
    <submittedName>
        <fullName evidence="2">Uncharacterized protein</fullName>
    </submittedName>
</protein>
<dbReference type="EMBL" id="GBXM01074220">
    <property type="protein sequence ID" value="JAH34357.1"/>
    <property type="molecule type" value="Transcribed_RNA"/>
</dbReference>
<reference evidence="2" key="1">
    <citation type="submission" date="2014-11" db="EMBL/GenBank/DDBJ databases">
        <authorList>
            <person name="Amaro Gonzalez C."/>
        </authorList>
    </citation>
    <scope>NUCLEOTIDE SEQUENCE</scope>
</reference>
<proteinExistence type="predicted"/>